<reference evidence="2" key="1">
    <citation type="submission" date="2020-05" db="UniProtKB">
        <authorList>
            <consortium name="EnsemblMetazoa"/>
        </authorList>
    </citation>
    <scope>IDENTIFICATION</scope>
    <source>
        <strain evidence="2">MAF</strain>
    </source>
</reference>
<evidence type="ECO:0000313" key="2">
    <source>
        <dbReference type="EnsemblMetazoa" id="AMEM017028-PA"/>
    </source>
</evidence>
<evidence type="ECO:0000256" key="1">
    <source>
        <dbReference type="SAM" id="MobiDB-lite"/>
    </source>
</evidence>
<proteinExistence type="predicted"/>
<keyword evidence="3" id="KW-1185">Reference proteome</keyword>
<dbReference type="AlphaFoldDB" id="A0A182VLK6"/>
<accession>A0A182VLK6</accession>
<name>A0A182VLK6_ANOME</name>
<dbReference type="Proteomes" id="UP000075903">
    <property type="component" value="Unassembled WGS sequence"/>
</dbReference>
<feature type="region of interest" description="Disordered" evidence="1">
    <location>
        <begin position="264"/>
        <end position="298"/>
    </location>
</feature>
<dbReference type="EnsemblMetazoa" id="AMEM017028-RA">
    <property type="protein sequence ID" value="AMEM017028-PA"/>
    <property type="gene ID" value="AMEM017028"/>
</dbReference>
<dbReference type="VEuPathDB" id="VectorBase:AMEM017028"/>
<evidence type="ECO:0000313" key="3">
    <source>
        <dbReference type="Proteomes" id="UP000075903"/>
    </source>
</evidence>
<sequence length="298" mass="31324">MYPPVSGLDTPVCVGTPLTSITFSCTARGNTTQPSRAPDTAIIAPMPAQIRLFELLSIDWQREVTRSSYSGRDVSNCSSWRVRSASTSPSSSSSPLSGQVSASVSIRLPSMMLSSSVSVSAPLDRITSNSCSVGAFEHSRRNLASSPWAVVSANANCSSFSIRSFSDGSRRIDHREERRSSLPAPPSELGGGVELPVVAAAGIATVAAPGTGIAPVAIVSPLLGDWERRKCIGPLLDSYEPLLALLLLRLFALLEQFSSTLVGEWSDTRSSQPSPPRKVLSSRGFGSSQLNGGVSGSV</sequence>
<protein>
    <submittedName>
        <fullName evidence="2">Uncharacterized protein</fullName>
    </submittedName>
</protein>
<organism evidence="2 3">
    <name type="scientific">Anopheles merus</name>
    <name type="common">Mosquito</name>
    <dbReference type="NCBI Taxonomy" id="30066"/>
    <lineage>
        <taxon>Eukaryota</taxon>
        <taxon>Metazoa</taxon>
        <taxon>Ecdysozoa</taxon>
        <taxon>Arthropoda</taxon>
        <taxon>Hexapoda</taxon>
        <taxon>Insecta</taxon>
        <taxon>Pterygota</taxon>
        <taxon>Neoptera</taxon>
        <taxon>Endopterygota</taxon>
        <taxon>Diptera</taxon>
        <taxon>Nematocera</taxon>
        <taxon>Culicoidea</taxon>
        <taxon>Culicidae</taxon>
        <taxon>Anophelinae</taxon>
        <taxon>Anopheles</taxon>
    </lineage>
</organism>